<keyword evidence="2" id="KW-1185">Reference proteome</keyword>
<dbReference type="InParanoid" id="A7TC77"/>
<reference evidence="1 2" key="1">
    <citation type="journal article" date="2007" name="Science">
        <title>Sea anemone genome reveals ancestral eumetazoan gene repertoire and genomic organization.</title>
        <authorList>
            <person name="Putnam N.H."/>
            <person name="Srivastava M."/>
            <person name="Hellsten U."/>
            <person name="Dirks B."/>
            <person name="Chapman J."/>
            <person name="Salamov A."/>
            <person name="Terry A."/>
            <person name="Shapiro H."/>
            <person name="Lindquist E."/>
            <person name="Kapitonov V.V."/>
            <person name="Jurka J."/>
            <person name="Genikhovich G."/>
            <person name="Grigoriev I.V."/>
            <person name="Lucas S.M."/>
            <person name="Steele R.E."/>
            <person name="Finnerty J.R."/>
            <person name="Technau U."/>
            <person name="Martindale M.Q."/>
            <person name="Rokhsar D.S."/>
        </authorList>
    </citation>
    <scope>NUCLEOTIDE SEQUENCE [LARGE SCALE GENOMIC DNA]</scope>
    <source>
        <strain evidence="2">CH2 X CH6</strain>
    </source>
</reference>
<dbReference type="Pfam" id="PF12525">
    <property type="entry name" value="DUF3726"/>
    <property type="match status" value="1"/>
</dbReference>
<accession>A7TC77</accession>
<dbReference type="InterPro" id="IPR036111">
    <property type="entry name" value="Mal/L-sulfo/L-lacto_DH-like_sf"/>
</dbReference>
<dbReference type="EMBL" id="DS476078">
    <property type="protein sequence ID" value="EDO26360.1"/>
    <property type="molecule type" value="Genomic_DNA"/>
</dbReference>
<gene>
    <name evidence="1" type="ORF">NEMVEDRAFT_v1g225117</name>
</gene>
<name>A7TC77_NEMVE</name>
<sequence>MTTPAAIQAALQGSNALPLRPSHQVMDLERLGAMHQSRLSFMRTLIRRIMRERWQIAPVTQTLDEQGYGTVIYEINAPHGLFSFVLFSSYLSPEDRNDRVIATQWDLTMALVEGKGQELLVSILLELYPELVDDLEDYYSAEEFLDLDPLMPVSELQRVIEQRYDWALAIDFSESGAKETFWYRSEEKMEPRLGNTEREQGKEKQMALGVGYAVRKCYDQLCEYVRAYPEHTTARFMVAQPKLRGIVRRIQSMNRFRRVTMHVSMNELKAALRRCFEATGYFVGNYEDAANMILWLEKHGLGGLKELERALPFIGVDRDKPLSTVVYEDSTSAIIDSHGRSALNCIAASVDLAHAKALECGIATVTVHNCHNRKFILKALTDCGRRGISVAAYWQNGKQSVTEHTAAIKAGARYPSYSEALTNLDANEDDRQALTIICSSRVDLTSSLQNSYGNRNARHINAQQVEENKTYSVDFGIDIDEALWLEINRIGEGVLVENSEQSRQGAGGR</sequence>
<organism evidence="1 2">
    <name type="scientific">Nematostella vectensis</name>
    <name type="common">Starlet sea anemone</name>
    <dbReference type="NCBI Taxonomy" id="45351"/>
    <lineage>
        <taxon>Eukaryota</taxon>
        <taxon>Metazoa</taxon>
        <taxon>Cnidaria</taxon>
        <taxon>Anthozoa</taxon>
        <taxon>Hexacorallia</taxon>
        <taxon>Actiniaria</taxon>
        <taxon>Edwardsiidae</taxon>
        <taxon>Nematostella</taxon>
    </lineage>
</organism>
<dbReference type="InterPro" id="IPR022201">
    <property type="entry name" value="DUF3726"/>
</dbReference>
<dbReference type="SUPFAM" id="SSF89733">
    <property type="entry name" value="L-sulfolactate dehydrogenase-like"/>
    <property type="match status" value="1"/>
</dbReference>
<dbReference type="GO" id="GO:0016491">
    <property type="term" value="F:oxidoreductase activity"/>
    <property type="evidence" value="ECO:0007669"/>
    <property type="project" value="InterPro"/>
</dbReference>
<dbReference type="eggNOG" id="ENOG502SY5B">
    <property type="taxonomic scope" value="Eukaryota"/>
</dbReference>
<dbReference type="STRING" id="45351.A7TC77"/>
<dbReference type="HOGENOM" id="CLU_535661_0_0_1"/>
<dbReference type="Proteomes" id="UP000001593">
    <property type="component" value="Unassembled WGS sequence"/>
</dbReference>
<evidence type="ECO:0000313" key="2">
    <source>
        <dbReference type="Proteomes" id="UP000001593"/>
    </source>
</evidence>
<evidence type="ECO:0000313" key="1">
    <source>
        <dbReference type="EMBL" id="EDO26360.1"/>
    </source>
</evidence>
<dbReference type="AlphaFoldDB" id="A7TC77"/>
<protein>
    <submittedName>
        <fullName evidence="1">Uncharacterized protein</fullName>
    </submittedName>
</protein>
<proteinExistence type="predicted"/>